<dbReference type="InterPro" id="IPR012340">
    <property type="entry name" value="NA-bd_OB-fold"/>
</dbReference>
<feature type="region of interest" description="Disordered" evidence="5">
    <location>
        <begin position="1005"/>
        <end position="1049"/>
    </location>
</feature>
<feature type="region of interest" description="Disordered" evidence="5">
    <location>
        <begin position="1212"/>
        <end position="1232"/>
    </location>
</feature>
<feature type="compositionally biased region" description="Basic and acidic residues" evidence="5">
    <location>
        <begin position="51"/>
        <end position="66"/>
    </location>
</feature>
<dbReference type="Pfam" id="PF23459">
    <property type="entry name" value="S1_RRP5"/>
    <property type="match status" value="2"/>
</dbReference>
<dbReference type="FunFam" id="2.40.50.140:FF:000103">
    <property type="entry name" value="protein RRP5 homolog"/>
    <property type="match status" value="3"/>
</dbReference>
<dbReference type="SUPFAM" id="SSF50249">
    <property type="entry name" value="Nucleic acid-binding proteins"/>
    <property type="match status" value="9"/>
</dbReference>
<dbReference type="Gene3D" id="2.40.50.140">
    <property type="entry name" value="Nucleic acid-binding proteins"/>
    <property type="match status" value="9"/>
</dbReference>
<protein>
    <recommendedName>
        <fullName evidence="6">S1 motif domain-containing protein</fullName>
    </recommendedName>
</protein>
<evidence type="ECO:0000256" key="3">
    <source>
        <dbReference type="ARBA" id="ARBA00022737"/>
    </source>
</evidence>
<feature type="domain" description="S1 motif" evidence="6">
    <location>
        <begin position="505"/>
        <end position="576"/>
    </location>
</feature>
<proteinExistence type="predicted"/>
<keyword evidence="3" id="KW-0677">Repeat</keyword>
<feature type="domain" description="S1 motif" evidence="6">
    <location>
        <begin position="1407"/>
        <end position="1486"/>
    </location>
</feature>
<dbReference type="PANTHER" id="PTHR23270">
    <property type="entry name" value="PROGRAMMED CELL DEATH PROTEIN 11 PRE-RRNA PROCESSING PROTEIN RRP5"/>
    <property type="match status" value="1"/>
</dbReference>
<comment type="subcellular location">
    <subcellularLocation>
        <location evidence="1">Nucleus</location>
        <location evidence="1">Nucleolus</location>
    </subcellularLocation>
</comment>
<feature type="compositionally biased region" description="Low complexity" evidence="5">
    <location>
        <begin position="1895"/>
        <end position="1905"/>
    </location>
</feature>
<dbReference type="InterPro" id="IPR057301">
    <property type="entry name" value="Rrp5_OB_4th"/>
</dbReference>
<dbReference type="InterPro" id="IPR003107">
    <property type="entry name" value="HAT"/>
</dbReference>
<feature type="compositionally biased region" description="Basic and acidic residues" evidence="5">
    <location>
        <begin position="1906"/>
        <end position="1916"/>
    </location>
</feature>
<dbReference type="Pfam" id="PF05843">
    <property type="entry name" value="Suf"/>
    <property type="match status" value="1"/>
</dbReference>
<dbReference type="SUPFAM" id="SSF48452">
    <property type="entry name" value="TPR-like"/>
    <property type="match status" value="2"/>
</dbReference>
<feature type="compositionally biased region" description="Acidic residues" evidence="5">
    <location>
        <begin position="1753"/>
        <end position="1770"/>
    </location>
</feature>
<dbReference type="Pfam" id="PF00575">
    <property type="entry name" value="S1"/>
    <property type="match status" value="1"/>
</dbReference>
<evidence type="ECO:0000256" key="1">
    <source>
        <dbReference type="ARBA" id="ARBA00004604"/>
    </source>
</evidence>
<dbReference type="InterPro" id="IPR008847">
    <property type="entry name" value="Suf"/>
</dbReference>
<dbReference type="PROSITE" id="PS50126">
    <property type="entry name" value="S1"/>
    <property type="match status" value="11"/>
</dbReference>
<dbReference type="InterPro" id="IPR045209">
    <property type="entry name" value="Rrp5"/>
</dbReference>
<dbReference type="PANTHER" id="PTHR23270:SF10">
    <property type="entry name" value="PROTEIN RRP5 HOMOLOG"/>
    <property type="match status" value="1"/>
</dbReference>
<feature type="domain" description="S1 motif" evidence="6">
    <location>
        <begin position="125"/>
        <end position="212"/>
    </location>
</feature>
<evidence type="ECO:0000256" key="2">
    <source>
        <dbReference type="ARBA" id="ARBA00022552"/>
    </source>
</evidence>
<feature type="compositionally biased region" description="Low complexity" evidence="5">
    <location>
        <begin position="1825"/>
        <end position="1838"/>
    </location>
</feature>
<feature type="domain" description="S1 motif" evidence="6">
    <location>
        <begin position="591"/>
        <end position="667"/>
    </location>
</feature>
<dbReference type="Gene3D" id="1.25.40.10">
    <property type="entry name" value="Tetratricopeptide repeat domain"/>
    <property type="match status" value="1"/>
</dbReference>
<dbReference type="GO" id="GO:0006364">
    <property type="term" value="P:rRNA processing"/>
    <property type="evidence" value="ECO:0007669"/>
    <property type="project" value="UniProtKB-KW"/>
</dbReference>
<dbReference type="GO" id="GO:0003723">
    <property type="term" value="F:RNA binding"/>
    <property type="evidence" value="ECO:0007669"/>
    <property type="project" value="TreeGrafter"/>
</dbReference>
<organism evidence="7">
    <name type="scientific">Dunaliella tertiolecta</name>
    <name type="common">Green alga</name>
    <dbReference type="NCBI Taxonomy" id="3047"/>
    <lineage>
        <taxon>Eukaryota</taxon>
        <taxon>Viridiplantae</taxon>
        <taxon>Chlorophyta</taxon>
        <taxon>core chlorophytes</taxon>
        <taxon>Chlorophyceae</taxon>
        <taxon>CS clade</taxon>
        <taxon>Chlamydomonadales</taxon>
        <taxon>Dunaliellaceae</taxon>
        <taxon>Dunaliella</taxon>
    </lineage>
</organism>
<keyword evidence="4" id="KW-0539">Nucleus</keyword>
<evidence type="ECO:0000256" key="4">
    <source>
        <dbReference type="ARBA" id="ARBA00023242"/>
    </source>
</evidence>
<feature type="compositionally biased region" description="Acidic residues" evidence="5">
    <location>
        <begin position="1789"/>
        <end position="1822"/>
    </location>
</feature>
<feature type="compositionally biased region" description="Acidic residues" evidence="5">
    <location>
        <begin position="1848"/>
        <end position="1859"/>
    </location>
</feature>
<feature type="compositionally biased region" description="Acidic residues" evidence="5">
    <location>
        <begin position="1722"/>
        <end position="1734"/>
    </location>
</feature>
<dbReference type="Pfam" id="PF24685">
    <property type="entry name" value="OB_RRP5_4th"/>
    <property type="match status" value="1"/>
</dbReference>
<gene>
    <name evidence="7" type="ORF">DTER00134_LOCUS10731</name>
</gene>
<feature type="domain" description="S1 motif" evidence="6">
    <location>
        <begin position="1625"/>
        <end position="1696"/>
    </location>
</feature>
<feature type="domain" description="S1 motif" evidence="6">
    <location>
        <begin position="1298"/>
        <end position="1374"/>
    </location>
</feature>
<accession>A0A7S3VMW7</accession>
<keyword evidence="2" id="KW-0698">rRNA processing</keyword>
<dbReference type="CDD" id="cd04461">
    <property type="entry name" value="S1_Rrp5_repeat_hs8_sc7"/>
    <property type="match status" value="1"/>
</dbReference>
<evidence type="ECO:0000256" key="5">
    <source>
        <dbReference type="SAM" id="MobiDB-lite"/>
    </source>
</evidence>
<dbReference type="SMART" id="SM00316">
    <property type="entry name" value="S1"/>
    <property type="match status" value="13"/>
</dbReference>
<feature type="domain" description="S1 motif" evidence="6">
    <location>
        <begin position="230"/>
        <end position="298"/>
    </location>
</feature>
<name>A0A7S3VMW7_DUNTE</name>
<feature type="domain" description="S1 motif" evidence="6">
    <location>
        <begin position="321"/>
        <end position="397"/>
    </location>
</feature>
<dbReference type="Pfam" id="PF24682">
    <property type="entry name" value="OB_RRP5"/>
    <property type="match status" value="1"/>
</dbReference>
<feature type="compositionally biased region" description="Low complexity" evidence="5">
    <location>
        <begin position="1010"/>
        <end position="1019"/>
    </location>
</feature>
<feature type="region of interest" description="Disordered" evidence="5">
    <location>
        <begin position="1"/>
        <end position="95"/>
    </location>
</feature>
<dbReference type="EMBL" id="HBIP01018189">
    <property type="protein sequence ID" value="CAE0495658.1"/>
    <property type="molecule type" value="Transcribed_RNA"/>
</dbReference>
<dbReference type="SMART" id="SM00386">
    <property type="entry name" value="HAT"/>
    <property type="match status" value="5"/>
</dbReference>
<dbReference type="InterPro" id="IPR011990">
    <property type="entry name" value="TPR-like_helical_dom_sf"/>
</dbReference>
<dbReference type="InterPro" id="IPR057302">
    <property type="entry name" value="Rrp5_S1"/>
</dbReference>
<feature type="domain" description="S1 motif" evidence="6">
    <location>
        <begin position="413"/>
        <end position="488"/>
    </location>
</feature>
<feature type="compositionally biased region" description="Basic and acidic residues" evidence="5">
    <location>
        <begin position="1927"/>
        <end position="1943"/>
    </location>
</feature>
<evidence type="ECO:0000313" key="7">
    <source>
        <dbReference type="EMBL" id="CAE0495658.1"/>
    </source>
</evidence>
<feature type="region of interest" description="Disordered" evidence="5">
    <location>
        <begin position="1699"/>
        <end position="1952"/>
    </location>
</feature>
<feature type="domain" description="S1 motif" evidence="6">
    <location>
        <begin position="808"/>
        <end position="877"/>
    </location>
</feature>
<dbReference type="GO" id="GO:0032040">
    <property type="term" value="C:small-subunit processome"/>
    <property type="evidence" value="ECO:0007669"/>
    <property type="project" value="TreeGrafter"/>
</dbReference>
<dbReference type="InterPro" id="IPR003029">
    <property type="entry name" value="S1_domain"/>
</dbReference>
<evidence type="ECO:0000259" key="6">
    <source>
        <dbReference type="PROSITE" id="PS50126"/>
    </source>
</evidence>
<feature type="domain" description="S1 motif" evidence="6">
    <location>
        <begin position="1525"/>
        <end position="1604"/>
    </location>
</feature>
<dbReference type="InterPro" id="IPR057300">
    <property type="entry name" value="OB_Rrp5"/>
</dbReference>
<reference evidence="7" key="1">
    <citation type="submission" date="2021-01" db="EMBL/GenBank/DDBJ databases">
        <authorList>
            <person name="Corre E."/>
            <person name="Pelletier E."/>
            <person name="Niang G."/>
            <person name="Scheremetjew M."/>
            <person name="Finn R."/>
            <person name="Kale V."/>
            <person name="Holt S."/>
            <person name="Cochrane G."/>
            <person name="Meng A."/>
            <person name="Brown T."/>
            <person name="Cohen L."/>
        </authorList>
    </citation>
    <scope>NUCLEOTIDE SEQUENCE</scope>
    <source>
        <strain evidence="7">CCMP1320</strain>
    </source>
</reference>
<sequence length="2230" mass="232729">MPPKGKAGTTPHKRAHGEAPTPKRKPITKENKPDVADEDAAFPRGGADMLTKQERQEIEAQARAELEREELEGGGSAAGPKRKKQKKGQEEDGVDLEGSFLKSSAVAGKVPQYVELLKFKKLVVGMRMWGMVLEVTPKGLQISLPDGLRGTVALEEACDLLHKKPKDGAGAQHAPLTSLFSVGQFVRCAVVGLQQGKGQGGRGGKMVELSCRLRRVIAPGTLDRSTLVPGVALPSEVKAELDHGWTLSFGHKGFEGFLPRAQHQAAFGEGATLAVGQLQEVVVQSAPDARGVVSVSTHPGAVADALTSEGAGLSLESLLPGALVNARVRRVQGDGLLVTFLTFFHGTVDPFHLHLPGRSSTKPGEAGTTKGFTEGMKLKARILYVNPTSKEVGLSLLPHLIDMTLPSPVPLMGQVFENARVLRVDNGLGVMLELPQEGSDSCKGYCHISNLSDERLPKLDAVYKVGNAVRCRVIGFNLMDGLAHMSARKAVVEQQVLSYNDVVPGMTISGKLYSVDDPLGLWVSVAKNVRALVPALHLPDASSAQKARAKFKVDQNVTGRVLAVDPAAKKMSITLKPGLLTSKLPPIVSLDQAVPGVKTHAVVTGVKDDKGVFLSFYGNVTSLAPTAELGLPTGAVPSAYFHPGQVVRARVTSLDSLGRPRCSLKAGKGAPGAEAAAPANGAAAHGRALQVGDVVDSAVVKAVVEAGAAATAGTQPRGGALLLDIPSAPGVPARLDLRGHLSDHPAAEAVLRPLLAKQGAQLGPLVVLERLEGSGGAAGTLILSRKPSLVKAAAAGMLPRNFEEVKEGALLQGFVANVTHDSVFVRFAGHTTGRAGLSQLADSFVADPRQLFTEGQSVRTQVVTVDAAHKRFSVTLRPSLTSGSDAGYLASMFSDLELAERLRAQQALSGAKPDAPSDIVDWSLLRLGSMVPCEVSDHAPYGMVVDLDVNEDLVGVIRPPHYPGAPAPAARKSKAGNSALPVPGTKLSCRVLDVSQAEGIVDLSARADLTSPANQQQAPTPTPSKRKKGAKGDAEAGSEGGSCGGVVSEGQWPCPPGSVQEAVVEVVQGPPAHYAVVSLPQLPGVPLAYVALTDFNAPTLESAHRAAGIKVGEHLKVVVAAAPEPSTGGRLLAVLPSLSGGSKSPASVSGDAIKQSVRPGSVVSVRVAGVGSAQADVVVGKKLAGRVHVSQARDMHVPEGGLAAGAAYEAAGGSGKKRKKSGSTAGENGAGSDAAGGGVLHLWHGNPLDGLAVGQQMEAVVLGRGGAGNHGVLELSIKPSVLEAAKKGLHVPPQPSFGSLQPGMHVGCVVSETADDHAWLSLSASVRGRLHVLDSDAEPQQVAAFGQRFKVGDGLVARVVSVDPKKQLLDLTLLPPMHGASRLVPAAAVTAAVPAGAAAVAAALPVGSLAMGRLSRLQGGLRVQLGGRLHGTVALSDVHDVYVANALEGLQEGSFVRARVLSCAAEGGGSAGGEGSKLPRVTLSLRPLDGGAVPEAAVQAAARAAKEGASAAPPVLPQDQMTAAGATVSGYVKKVEAKQGMFVTLDRSHDARVKMCNLSDGFIEDPVAAFPEGLLVSGRLVAAASGATDEGKAAGQQRLEMTLRSAGSSSRAAAGLRVLSEFREGEVVAGRVKRVEKFGVFVELEGSNVVGLAHISELLDSGKVKNIHGLYRQNQIVRAKVVSIDLGAARMSLTLKPSEVGGAQAGTEDEPASKRQKREAGLDDEMAEAEDSEDGPQGGLRRNLGAGSSDSGSEQEEGSDDDGEDDDEKDAEMGSQRRAAAGDGHGGVDDIDDSDSEEGGSDDDEGGEQEGASGDDDDDDGDGGLSQSESLGLGSSEGVDGGEGQDSGSEEEEDEEEEALGARRESARAASSSGLTELQQHDGESDAAGSGWGPGLQLAEEQQADAAKEDDQDGKASKMSRSAKKRAREEREEAIERAEKARLQGDSTPSSPAEFEVLLRSSPNSSYVWIRYMAFLLGLGEADKARAVAQRALETIYYREEGEKFNVWVALLNLEAAHGLPTPDEALMATFSKAAPYCDQKRLYFALLGILRRPSPNPGRHELLSSTLRTMTKKFSGSAKVWLAAHEATLTGATHETGSPDPGAARKLLDRALTSLPKRKHIKVIVQTAMHEFKCPGGSAERGRGVLESVLRNHPKRIDLWSLYIDQEVKAGDEGRTRALFERITSLPLPPRKMKPIFKRWLNWEKGGSDPKRVDYVKQRAMEFVEATTK</sequence>